<dbReference type="Gene3D" id="1.10.630.10">
    <property type="entry name" value="Cytochrome P450"/>
    <property type="match status" value="1"/>
</dbReference>
<dbReference type="HOGENOM" id="CLU_2203202_0_0_1"/>
<dbReference type="Pfam" id="PF00067">
    <property type="entry name" value="p450"/>
    <property type="match status" value="1"/>
</dbReference>
<dbReference type="SUPFAM" id="SSF48264">
    <property type="entry name" value="Cytochrome P450"/>
    <property type="match status" value="1"/>
</dbReference>
<protein>
    <submittedName>
        <fullName evidence="1">Putative cytochrome P450 4ac3</fullName>
    </submittedName>
</protein>
<dbReference type="GO" id="GO:0004497">
    <property type="term" value="F:monooxygenase activity"/>
    <property type="evidence" value="ECO:0007669"/>
    <property type="project" value="InterPro"/>
</dbReference>
<dbReference type="GO" id="GO:0020037">
    <property type="term" value="F:heme binding"/>
    <property type="evidence" value="ECO:0007669"/>
    <property type="project" value="InterPro"/>
</dbReference>
<dbReference type="InterPro" id="IPR036396">
    <property type="entry name" value="Cyt_P450_sf"/>
</dbReference>
<proteinExistence type="predicted"/>
<dbReference type="STRING" id="1229665.N1S8L1"/>
<gene>
    <name evidence="1" type="ORF">FOC4_g10000276</name>
</gene>
<evidence type="ECO:0000313" key="1">
    <source>
        <dbReference type="EMBL" id="EMT74564.1"/>
    </source>
</evidence>
<dbReference type="EMBL" id="KB726187">
    <property type="protein sequence ID" value="EMT74564.1"/>
    <property type="molecule type" value="Genomic_DNA"/>
</dbReference>
<keyword evidence="2" id="KW-1185">Reference proteome</keyword>
<dbReference type="Proteomes" id="UP000016929">
    <property type="component" value="Unassembled WGS sequence"/>
</dbReference>
<reference evidence="2" key="1">
    <citation type="submission" date="2012-09" db="EMBL/GenBank/DDBJ databases">
        <title>Genome sequencing and comparative transcriptomics of race 1 and race 4 of banana pathogen: Fusarium oxysporum f. sp. cubense.</title>
        <authorList>
            <person name="Fang X."/>
            <person name="Huang J."/>
        </authorList>
    </citation>
    <scope>NUCLEOTIDE SEQUENCE [LARGE SCALE GENOMIC DNA]</scope>
    <source>
        <strain evidence="2">race 4</strain>
    </source>
</reference>
<name>N1S8L1_FUSC4</name>
<dbReference type="InterPro" id="IPR001128">
    <property type="entry name" value="Cyt_P450"/>
</dbReference>
<evidence type="ECO:0000313" key="2">
    <source>
        <dbReference type="Proteomes" id="UP000016929"/>
    </source>
</evidence>
<dbReference type="AlphaFoldDB" id="N1S8L1"/>
<dbReference type="GO" id="GO:0016705">
    <property type="term" value="F:oxidoreductase activity, acting on paired donors, with incorporation or reduction of molecular oxygen"/>
    <property type="evidence" value="ECO:0007669"/>
    <property type="project" value="InterPro"/>
</dbReference>
<reference evidence="2" key="2">
    <citation type="journal article" date="2014" name="PLoS ONE">
        <title>Genome and Transcriptome Analysis of the Fungal Pathogen Fusarium oxysporum f. sp. cubense Causing Banana Vascular Wilt Disease.</title>
        <authorList>
            <person name="Guo L."/>
            <person name="Han L."/>
            <person name="Yang L."/>
            <person name="Zeng H."/>
            <person name="Fan D."/>
            <person name="Zhu Y."/>
            <person name="Feng Y."/>
            <person name="Wang G."/>
            <person name="Peng C."/>
            <person name="Jiang X."/>
            <person name="Zhou D."/>
            <person name="Ni P."/>
            <person name="Liang C."/>
            <person name="Liu L."/>
            <person name="Wang J."/>
            <person name="Mao C."/>
            <person name="Fang X."/>
            <person name="Peng M."/>
            <person name="Huang J."/>
        </authorList>
    </citation>
    <scope>NUCLEOTIDE SEQUENCE [LARGE SCALE GENOMIC DNA]</scope>
    <source>
        <strain evidence="2">race 4</strain>
    </source>
</reference>
<sequence length="108" mass="12219">TPPYTLNRDERCFARPNDFIPERWITQPELVCDALAFAPFSTSCYSYAGKQVGLLEVRHVLLQIISKFNIRLMPGLADGFILLCPKLEMISKTRITADTTLKLSTTLL</sequence>
<dbReference type="GO" id="GO:0005506">
    <property type="term" value="F:iron ion binding"/>
    <property type="evidence" value="ECO:0007669"/>
    <property type="project" value="InterPro"/>
</dbReference>
<organism evidence="1 2">
    <name type="scientific">Fusarium oxysporum f. sp. cubense (strain race 4)</name>
    <name type="common">Panama disease fungus</name>
    <dbReference type="NCBI Taxonomy" id="2502994"/>
    <lineage>
        <taxon>Eukaryota</taxon>
        <taxon>Fungi</taxon>
        <taxon>Dikarya</taxon>
        <taxon>Ascomycota</taxon>
        <taxon>Pezizomycotina</taxon>
        <taxon>Sordariomycetes</taxon>
        <taxon>Hypocreomycetidae</taxon>
        <taxon>Hypocreales</taxon>
        <taxon>Nectriaceae</taxon>
        <taxon>Fusarium</taxon>
        <taxon>Fusarium oxysporum species complex</taxon>
    </lineage>
</organism>
<accession>N1S8L1</accession>
<feature type="non-terminal residue" evidence="1">
    <location>
        <position position="1"/>
    </location>
</feature>